<evidence type="ECO:0000313" key="3">
    <source>
        <dbReference type="Proteomes" id="UP001556367"/>
    </source>
</evidence>
<protein>
    <submittedName>
        <fullName evidence="2">Uncharacterized protein</fullName>
    </submittedName>
</protein>
<proteinExistence type="predicted"/>
<evidence type="ECO:0000256" key="1">
    <source>
        <dbReference type="SAM" id="MobiDB-lite"/>
    </source>
</evidence>
<reference evidence="3" key="1">
    <citation type="submission" date="2024-06" db="EMBL/GenBank/DDBJ databases">
        <title>Multi-omics analyses provide insights into the biosynthesis of the anticancer antibiotic pleurotin in Hohenbuehelia grisea.</title>
        <authorList>
            <person name="Weaver J.A."/>
            <person name="Alberti F."/>
        </authorList>
    </citation>
    <scope>NUCLEOTIDE SEQUENCE [LARGE SCALE GENOMIC DNA]</scope>
    <source>
        <strain evidence="3">T-177</strain>
    </source>
</reference>
<feature type="compositionally biased region" description="Basic and acidic residues" evidence="1">
    <location>
        <begin position="97"/>
        <end position="113"/>
    </location>
</feature>
<dbReference type="Proteomes" id="UP001556367">
    <property type="component" value="Unassembled WGS sequence"/>
</dbReference>
<feature type="compositionally biased region" description="Basic residues" evidence="1">
    <location>
        <begin position="86"/>
        <end position="96"/>
    </location>
</feature>
<gene>
    <name evidence="2" type="ORF">HGRIS_011221</name>
</gene>
<dbReference type="PANTHER" id="PTHR35587:SF4">
    <property type="match status" value="1"/>
</dbReference>
<feature type="compositionally biased region" description="Polar residues" evidence="1">
    <location>
        <begin position="68"/>
        <end position="77"/>
    </location>
</feature>
<comment type="caution">
    <text evidence="2">The sequence shown here is derived from an EMBL/GenBank/DDBJ whole genome shotgun (WGS) entry which is preliminary data.</text>
</comment>
<organism evidence="2 3">
    <name type="scientific">Hohenbuehelia grisea</name>
    <dbReference type="NCBI Taxonomy" id="104357"/>
    <lineage>
        <taxon>Eukaryota</taxon>
        <taxon>Fungi</taxon>
        <taxon>Dikarya</taxon>
        <taxon>Basidiomycota</taxon>
        <taxon>Agaricomycotina</taxon>
        <taxon>Agaricomycetes</taxon>
        <taxon>Agaricomycetidae</taxon>
        <taxon>Agaricales</taxon>
        <taxon>Pleurotineae</taxon>
        <taxon>Pleurotaceae</taxon>
        <taxon>Hohenbuehelia</taxon>
    </lineage>
</organism>
<feature type="compositionally biased region" description="Polar residues" evidence="1">
    <location>
        <begin position="33"/>
        <end position="47"/>
    </location>
</feature>
<name>A0ABR3JVC6_9AGAR</name>
<keyword evidence="3" id="KW-1185">Reference proteome</keyword>
<dbReference type="PANTHER" id="PTHR35587">
    <property type="entry name" value="EXPRESSED PROTEIN"/>
    <property type="match status" value="1"/>
</dbReference>
<evidence type="ECO:0000313" key="2">
    <source>
        <dbReference type="EMBL" id="KAL0959511.1"/>
    </source>
</evidence>
<sequence>MFHRRNTYKRHTWKLFLIENIDITTTMSQVNSRFQSRAASASPQPEMQQERPGRSQSRGPEIEEPRSRSPSVASSDGESPAPGNRNPKRRTKQNRRQRNDSRALANRHQDDTVASKSNDAVNRADNRGEVQKGGNSDDSNPLKLRLDLNLDAEIELKAKVHGDVTLSLL</sequence>
<feature type="region of interest" description="Disordered" evidence="1">
    <location>
        <begin position="33"/>
        <end position="141"/>
    </location>
</feature>
<dbReference type="EMBL" id="JASNQZ010000002">
    <property type="protein sequence ID" value="KAL0959511.1"/>
    <property type="molecule type" value="Genomic_DNA"/>
</dbReference>
<accession>A0ABR3JVC6</accession>